<evidence type="ECO:0000313" key="3">
    <source>
        <dbReference type="Proteomes" id="UP000302218"/>
    </source>
</evidence>
<dbReference type="Gene3D" id="1.10.10.10">
    <property type="entry name" value="Winged helix-like DNA-binding domain superfamily/Winged helix DNA-binding domain"/>
    <property type="match status" value="1"/>
</dbReference>
<dbReference type="GeneID" id="40265811"/>
<evidence type="ECO:0000259" key="1">
    <source>
        <dbReference type="Pfam" id="PF01978"/>
    </source>
</evidence>
<dbReference type="InterPro" id="IPR036388">
    <property type="entry name" value="WH-like_DNA-bd_sf"/>
</dbReference>
<accession>A0A4P8WIH1</accession>
<dbReference type="Proteomes" id="UP000302218">
    <property type="component" value="Chromosome"/>
</dbReference>
<dbReference type="InterPro" id="IPR051797">
    <property type="entry name" value="TrmB-like"/>
</dbReference>
<evidence type="ECO:0000313" key="2">
    <source>
        <dbReference type="EMBL" id="QCS42862.1"/>
    </source>
</evidence>
<name>A0A4P8WIH1_9EURY</name>
<organism evidence="2 3">
    <name type="scientific">Natrinema versiforme</name>
    <dbReference type="NCBI Taxonomy" id="88724"/>
    <lineage>
        <taxon>Archaea</taxon>
        <taxon>Methanobacteriati</taxon>
        <taxon>Methanobacteriota</taxon>
        <taxon>Stenosarchaea group</taxon>
        <taxon>Halobacteria</taxon>
        <taxon>Halobacteriales</taxon>
        <taxon>Natrialbaceae</taxon>
        <taxon>Natrinema</taxon>
    </lineage>
</organism>
<dbReference type="PANTHER" id="PTHR34293">
    <property type="entry name" value="HTH-TYPE TRANSCRIPTIONAL REGULATOR TRMBL2"/>
    <property type="match status" value="1"/>
</dbReference>
<dbReference type="RefSeq" id="WP_138245339.1">
    <property type="nucleotide sequence ID" value="NZ_CP040330.1"/>
</dbReference>
<proteinExistence type="predicted"/>
<feature type="domain" description="Transcription regulator TrmB N-terminal" evidence="1">
    <location>
        <begin position="11"/>
        <end position="76"/>
    </location>
</feature>
<protein>
    <submittedName>
        <fullName evidence="2">TrmB family transcriptional regulator</fullName>
    </submittedName>
</protein>
<dbReference type="KEGG" id="nvr:FEJ81_11020"/>
<sequence length="264" mass="29229">MPSEESAVTALEQLGLTEYEARCFVALTRLEQGTAKDISQVSEVPRSRVYDTVDRLHRRGLIDIQQSDPREFRAVSKADALEKLRQDYGSSIEAADEALEKVESTETQADDGVWAISNTDHVTDQLVTLIDGADDRIHFIVADETMLERDALDRLAAASDRGVTVVVEVPPNTVRDRVERAVPDARVTVTESLRELQTVVQKWPGQLILVDERAVLASGVAESDLPGVKDETAMWTHGRDHGFAAWMPELLEDRIAEDGQPNEG</sequence>
<reference evidence="3" key="1">
    <citation type="submission" date="2019-05" db="EMBL/GenBank/DDBJ databases">
        <title>Genome sequence and methylation pattern of the halophilic Archaeon Natrinema versiforme BOL5-4.</title>
        <authorList>
            <person name="DasSarma P."/>
            <person name="Anton B.P."/>
            <person name="DasSarma S.L."/>
            <person name="Martinez F.L."/>
            <person name="Guzman D."/>
            <person name="Roberts R.J."/>
            <person name="DasSarma S."/>
        </authorList>
    </citation>
    <scope>NUCLEOTIDE SEQUENCE [LARGE SCALE GENOMIC DNA]</scope>
    <source>
        <strain evidence="3">BOL5-4</strain>
    </source>
</reference>
<dbReference type="InterPro" id="IPR036390">
    <property type="entry name" value="WH_DNA-bd_sf"/>
</dbReference>
<dbReference type="EMBL" id="CP040330">
    <property type="protein sequence ID" value="QCS42862.1"/>
    <property type="molecule type" value="Genomic_DNA"/>
</dbReference>
<gene>
    <name evidence="2" type="ORF">FEJ81_11020</name>
</gene>
<dbReference type="SUPFAM" id="SSF46785">
    <property type="entry name" value="Winged helix' DNA-binding domain"/>
    <property type="match status" value="1"/>
</dbReference>
<dbReference type="Pfam" id="PF01978">
    <property type="entry name" value="TrmB"/>
    <property type="match status" value="1"/>
</dbReference>
<dbReference type="InterPro" id="IPR002831">
    <property type="entry name" value="Tscrpt_reg_TrmB_N"/>
</dbReference>
<dbReference type="PANTHER" id="PTHR34293:SF1">
    <property type="entry name" value="HTH-TYPE TRANSCRIPTIONAL REGULATOR TRMBL2"/>
    <property type="match status" value="1"/>
</dbReference>
<dbReference type="AlphaFoldDB" id="A0A4P8WIH1"/>
<dbReference type="OrthoDB" id="30795at2157"/>